<reference evidence="2 3" key="1">
    <citation type="submission" date="2021-01" db="EMBL/GenBank/DDBJ databases">
        <title>Genome Sequencing of Type Strains.</title>
        <authorList>
            <person name="Lemaire J.F."/>
            <person name="Inderbitzin P."/>
            <person name="Collins S.B."/>
            <person name="Wespe N."/>
            <person name="Knight-Connoni V."/>
        </authorList>
    </citation>
    <scope>NUCLEOTIDE SEQUENCE [LARGE SCALE GENOMIC DNA]</scope>
    <source>
        <strain evidence="2 3">DSM 14730</strain>
    </source>
</reference>
<protein>
    <submittedName>
        <fullName evidence="2">GerAB/ArcD/ProY family transporter</fullName>
    </submittedName>
</protein>
<proteinExistence type="predicted"/>
<dbReference type="Pfam" id="PF03845">
    <property type="entry name" value="Spore_permease"/>
    <property type="match status" value="1"/>
</dbReference>
<comment type="caution">
    <text evidence="2">The sequence shown here is derived from an EMBL/GenBank/DDBJ whole genome shotgun (WGS) entry which is preliminary data.</text>
</comment>
<keyword evidence="1" id="KW-0472">Membrane</keyword>
<dbReference type="Proteomes" id="UP001319060">
    <property type="component" value="Unassembled WGS sequence"/>
</dbReference>
<gene>
    <name evidence="2" type="ORF">JYA64_10525</name>
</gene>
<dbReference type="EMBL" id="JAFHKS010000043">
    <property type="protein sequence ID" value="MBN3545729.1"/>
    <property type="molecule type" value="Genomic_DNA"/>
</dbReference>
<keyword evidence="1" id="KW-0812">Transmembrane</keyword>
<keyword evidence="3" id="KW-1185">Reference proteome</keyword>
<evidence type="ECO:0000313" key="2">
    <source>
        <dbReference type="EMBL" id="MBN3545729.1"/>
    </source>
</evidence>
<accession>A0ABS2ZBZ8</accession>
<sequence length="84" mass="9506">MAVISLPYDVFHKSKTDSWLSIILSGIVVQLLIVLIWLMAKKYPNSTLFGITGMQKRRSASGRVKRLLIRNIIRTCLGVMQTTD</sequence>
<evidence type="ECO:0000313" key="3">
    <source>
        <dbReference type="Proteomes" id="UP001319060"/>
    </source>
</evidence>
<name>A0ABS2ZBZ8_9BACL</name>
<keyword evidence="1" id="KW-1133">Transmembrane helix</keyword>
<dbReference type="InterPro" id="IPR004761">
    <property type="entry name" value="Spore_GerAB"/>
</dbReference>
<feature type="transmembrane region" description="Helical" evidence="1">
    <location>
        <begin position="20"/>
        <end position="40"/>
    </location>
</feature>
<organism evidence="2 3">
    <name type="scientific">Fictibacillus barbaricus</name>
    <dbReference type="NCBI Taxonomy" id="182136"/>
    <lineage>
        <taxon>Bacteria</taxon>
        <taxon>Bacillati</taxon>
        <taxon>Bacillota</taxon>
        <taxon>Bacilli</taxon>
        <taxon>Bacillales</taxon>
        <taxon>Fictibacillaceae</taxon>
        <taxon>Fictibacillus</taxon>
    </lineage>
</organism>
<evidence type="ECO:0000256" key="1">
    <source>
        <dbReference type="SAM" id="Phobius"/>
    </source>
</evidence>